<evidence type="ECO:0000313" key="4">
    <source>
        <dbReference type="Proteomes" id="UP001652621"/>
    </source>
</evidence>
<dbReference type="eggNOG" id="KOG4413">
    <property type="taxonomic scope" value="Eukaryota"/>
</dbReference>
<dbReference type="Pfam" id="PF10508">
    <property type="entry name" value="Proteasom_PSMB"/>
    <property type="match status" value="1"/>
</dbReference>
<dbReference type="GO" id="GO:0043248">
    <property type="term" value="P:proteasome assembly"/>
    <property type="evidence" value="ECO:0007669"/>
    <property type="project" value="InterPro"/>
</dbReference>
<dbReference type="GO" id="GO:0000502">
    <property type="term" value="C:proteasome complex"/>
    <property type="evidence" value="ECO:0007669"/>
    <property type="project" value="UniProtKB-KW"/>
</dbReference>
<organism evidence="3">
    <name type="scientific">Musca domestica</name>
    <name type="common">House fly</name>
    <dbReference type="NCBI Taxonomy" id="7370"/>
    <lineage>
        <taxon>Eukaryota</taxon>
        <taxon>Metazoa</taxon>
        <taxon>Ecdysozoa</taxon>
        <taxon>Arthropoda</taxon>
        <taxon>Hexapoda</taxon>
        <taxon>Insecta</taxon>
        <taxon>Pterygota</taxon>
        <taxon>Neoptera</taxon>
        <taxon>Endopterygota</taxon>
        <taxon>Diptera</taxon>
        <taxon>Brachycera</taxon>
        <taxon>Muscomorpha</taxon>
        <taxon>Muscoidea</taxon>
        <taxon>Muscidae</taxon>
        <taxon>Musca</taxon>
    </lineage>
</organism>
<evidence type="ECO:0000256" key="1">
    <source>
        <dbReference type="ARBA" id="ARBA00006823"/>
    </source>
</evidence>
<dbReference type="Proteomes" id="UP001652621">
    <property type="component" value="Unplaced"/>
</dbReference>
<dbReference type="InterPro" id="IPR016024">
    <property type="entry name" value="ARM-type_fold"/>
</dbReference>
<dbReference type="PANTHER" id="PTHR13554">
    <property type="entry name" value="26S PROTEASOME NON-ATPASE REGULATORY SUBUNIT 5-RELATED"/>
    <property type="match status" value="1"/>
</dbReference>
<evidence type="ECO:0000313" key="3">
    <source>
        <dbReference type="EnsemblMetazoa" id="MDOA000858-PA"/>
    </source>
</evidence>
<keyword evidence="4" id="KW-1185">Reference proteome</keyword>
<accession>A0A1I8M3F9</accession>
<dbReference type="Gene3D" id="1.25.10.10">
    <property type="entry name" value="Leucine-rich Repeat Variant"/>
    <property type="match status" value="1"/>
</dbReference>
<dbReference type="EnsemblMetazoa" id="MDOA000858-RA">
    <property type="protein sequence ID" value="MDOA000858-PA"/>
    <property type="gene ID" value="MDOA000858"/>
</dbReference>
<proteinExistence type="inferred from homology"/>
<dbReference type="GO" id="GO:0005829">
    <property type="term" value="C:cytosol"/>
    <property type="evidence" value="ECO:0007669"/>
    <property type="project" value="TreeGrafter"/>
</dbReference>
<keyword evidence="5" id="KW-0647">Proteasome</keyword>
<dbReference type="InterPro" id="IPR019538">
    <property type="entry name" value="PSMD5"/>
</dbReference>
<dbReference type="KEGG" id="mde:101897632"/>
<evidence type="ECO:0000256" key="2">
    <source>
        <dbReference type="ARBA" id="ARBA00014933"/>
    </source>
</evidence>
<dbReference type="InterPro" id="IPR011989">
    <property type="entry name" value="ARM-like"/>
</dbReference>
<reference evidence="3" key="1">
    <citation type="submission" date="2020-05" db="UniProtKB">
        <authorList>
            <consortium name="EnsemblMetazoa"/>
        </authorList>
    </citation>
    <scope>IDENTIFICATION</scope>
    <source>
        <strain evidence="3">Aabys</strain>
    </source>
</reference>
<dbReference type="RefSeq" id="XP_005183328.1">
    <property type="nucleotide sequence ID" value="XM_005183271.3"/>
</dbReference>
<evidence type="ECO:0000313" key="5">
    <source>
        <dbReference type="RefSeq" id="XP_005183328.1"/>
    </source>
</evidence>
<gene>
    <name evidence="3" type="primary">101897632</name>
    <name evidence="5" type="synonym">LOC101897632</name>
</gene>
<dbReference type="OrthoDB" id="10250600at2759"/>
<dbReference type="SUPFAM" id="SSF48371">
    <property type="entry name" value="ARM repeat"/>
    <property type="match status" value="1"/>
</dbReference>
<sequence length="502" mass="56817">MTEEWCCEKLENLKIKENRLSTLEEIRGRLNETPNLASKVTNRLLTSPEIYDCLEVEDDEAPVDASADPMDLVSDILSICMSNLSLRQNDLPKLLDRALQHKRPRIRALALNAILKELENQISDDNMGDAISDDLLRHLLRALQEPETQLGSPALKILTIVLEDHLEKPFIKDTFLEALKGSEVVKCRLYELAVNLSKGSAATLEKVGFVLDHALSELDNDDVLLQVNILEILASLAEQNHGITFLEKQQVFDVISKKVELIEQNPLDRLLVPGIMKFFGKISSIQPQKIITGYPRMIQCLFECLHSGDVSLLPAAFDTLANLCQSQQGVVLLEEHYSNDVKESLEDYSSYLRNLPSELKNRAFSSLEIIFTFDEPVSNNVSDILRKWFGHLNGGEKHMQFLMDFCRNPFPDIKISTLNLIGAACLYPWGIETLKNTAGFLEYLLDRKIEFDKEAKYAKYCVIKILAESCAFDVETNNQLRTYVNEGPYYVQSIMDVAVEGN</sequence>
<protein>
    <recommendedName>
        <fullName evidence="2">26S proteasome non-ATPase regulatory subunit 5</fullName>
    </recommendedName>
</protein>
<reference evidence="5" key="2">
    <citation type="submission" date="2025-04" db="UniProtKB">
        <authorList>
            <consortium name="RefSeq"/>
        </authorList>
    </citation>
    <scope>IDENTIFICATION</scope>
    <source>
        <strain evidence="5">Aabys</strain>
    </source>
</reference>
<dbReference type="VEuPathDB" id="VectorBase:MDOMA2_002947"/>
<dbReference type="PANTHER" id="PTHR13554:SF10">
    <property type="entry name" value="26S PROTEASOME NON-ATPASE REGULATORY SUBUNIT 5"/>
    <property type="match status" value="1"/>
</dbReference>
<dbReference type="STRING" id="7370.A0A1I8M3F9"/>
<comment type="similarity">
    <text evidence="1">Belongs to the proteasome subunit S5B/HSM3 family.</text>
</comment>
<dbReference type="VEuPathDB" id="VectorBase:MDOA000858"/>
<dbReference type="AlphaFoldDB" id="A0A1I8M3F9"/>
<name>A0A1I8M3F9_MUSDO</name>
<dbReference type="GeneID" id="101897632"/>